<dbReference type="EMBL" id="UINC01022461">
    <property type="protein sequence ID" value="SVA92118.1"/>
    <property type="molecule type" value="Genomic_DNA"/>
</dbReference>
<sequence length="55" mass="6103">MEEVVISGGKRTRTADILLAKQALYQLSYTPNIEIWAILDLNQGPHPYQGCALTT</sequence>
<organism evidence="1">
    <name type="scientific">marine metagenome</name>
    <dbReference type="NCBI Taxonomy" id="408172"/>
    <lineage>
        <taxon>unclassified sequences</taxon>
        <taxon>metagenomes</taxon>
        <taxon>ecological metagenomes</taxon>
    </lineage>
</organism>
<name>A0A381ZS54_9ZZZZ</name>
<reference evidence="1" key="1">
    <citation type="submission" date="2018-05" db="EMBL/GenBank/DDBJ databases">
        <authorList>
            <person name="Lanie J.A."/>
            <person name="Ng W.-L."/>
            <person name="Kazmierczak K.M."/>
            <person name="Andrzejewski T.M."/>
            <person name="Davidsen T.M."/>
            <person name="Wayne K.J."/>
            <person name="Tettelin H."/>
            <person name="Glass J.I."/>
            <person name="Rusch D."/>
            <person name="Podicherti R."/>
            <person name="Tsui H.-C.T."/>
            <person name="Winkler M.E."/>
        </authorList>
    </citation>
    <scope>NUCLEOTIDE SEQUENCE</scope>
</reference>
<accession>A0A381ZS54</accession>
<dbReference type="AlphaFoldDB" id="A0A381ZS54"/>
<evidence type="ECO:0000313" key="1">
    <source>
        <dbReference type="EMBL" id="SVA92118.1"/>
    </source>
</evidence>
<gene>
    <name evidence="1" type="ORF">METZ01_LOCUS144972</name>
</gene>
<dbReference type="AntiFam" id="ANF00012">
    <property type="entry name" value="tRNA translation"/>
</dbReference>
<proteinExistence type="predicted"/>
<protein>
    <submittedName>
        <fullName evidence="1">Uncharacterized protein</fullName>
    </submittedName>
</protein>